<dbReference type="OrthoDB" id="270590at2759"/>
<evidence type="ECO:0000313" key="3">
    <source>
        <dbReference type="Proteomes" id="UP000051952"/>
    </source>
</evidence>
<dbReference type="AlphaFoldDB" id="A0A0S4JNA3"/>
<feature type="compositionally biased region" description="Low complexity" evidence="1">
    <location>
        <begin position="222"/>
        <end position="248"/>
    </location>
</feature>
<reference evidence="3" key="1">
    <citation type="submission" date="2015-09" db="EMBL/GenBank/DDBJ databases">
        <authorList>
            <consortium name="Pathogen Informatics"/>
        </authorList>
    </citation>
    <scope>NUCLEOTIDE SEQUENCE [LARGE SCALE GENOMIC DNA]</scope>
    <source>
        <strain evidence="3">Lake Konstanz</strain>
    </source>
</reference>
<name>A0A0S4JNA3_BODSA</name>
<feature type="region of interest" description="Disordered" evidence="1">
    <location>
        <begin position="218"/>
        <end position="252"/>
    </location>
</feature>
<evidence type="ECO:0000256" key="1">
    <source>
        <dbReference type="SAM" id="MobiDB-lite"/>
    </source>
</evidence>
<dbReference type="EMBL" id="CYKH01001851">
    <property type="protein sequence ID" value="CUG90598.1"/>
    <property type="molecule type" value="Genomic_DNA"/>
</dbReference>
<evidence type="ECO:0000313" key="2">
    <source>
        <dbReference type="EMBL" id="CUG90598.1"/>
    </source>
</evidence>
<gene>
    <name evidence="2" type="ORF">BSAL_27890</name>
</gene>
<dbReference type="VEuPathDB" id="TriTrypDB:BSAL_27890"/>
<sequence>MMQRTSVSLGSLRNRRPYWMLFLTSKNVDNWKIYTKIHEPEHQRNEMLYQTWLGGIDRPYSRPKCMAHQPTWLAKKRFLLRKPKLDNAETPMEKYVLEWHKRFRSFEGTVRPTPEDLHTAFDLVERPLDLSYACQLLHQCRNVNNIRLDEDTFLIFLEACLRVDRKDVASYALENADTLGFWYVDENCRKYVTGEQSWYKLSAVDGLYYPEDENVEKNTGRTSAASSSSSSGVDVSTGAAATSNATGEESLDDEIAKLQAELDALEKGL</sequence>
<organism evidence="2 3">
    <name type="scientific">Bodo saltans</name>
    <name type="common">Flagellated protozoan</name>
    <dbReference type="NCBI Taxonomy" id="75058"/>
    <lineage>
        <taxon>Eukaryota</taxon>
        <taxon>Discoba</taxon>
        <taxon>Euglenozoa</taxon>
        <taxon>Kinetoplastea</taxon>
        <taxon>Metakinetoplastina</taxon>
        <taxon>Eubodonida</taxon>
        <taxon>Bodonidae</taxon>
        <taxon>Bodo</taxon>
    </lineage>
</organism>
<protein>
    <submittedName>
        <fullName evidence="2">Uncharacterized protein</fullName>
    </submittedName>
</protein>
<proteinExistence type="predicted"/>
<dbReference type="Proteomes" id="UP000051952">
    <property type="component" value="Unassembled WGS sequence"/>
</dbReference>
<accession>A0A0S4JNA3</accession>
<dbReference type="OMA" id="KCMAHQP"/>
<keyword evidence="3" id="KW-1185">Reference proteome</keyword>